<dbReference type="InterPro" id="IPR032705">
    <property type="entry name" value="ORC4_C"/>
</dbReference>
<evidence type="ECO:0000313" key="13">
    <source>
        <dbReference type="EMBL" id="CAK7228118.1"/>
    </source>
</evidence>
<dbReference type="SMART" id="SM00382">
    <property type="entry name" value="AAA"/>
    <property type="match status" value="1"/>
</dbReference>
<keyword evidence="6 10" id="KW-0863">Zinc-finger</keyword>
<feature type="domain" description="PHD-type" evidence="12">
    <location>
        <begin position="447"/>
        <end position="497"/>
    </location>
</feature>
<dbReference type="Pfam" id="PF14629">
    <property type="entry name" value="ORC4_C"/>
    <property type="match status" value="1"/>
</dbReference>
<evidence type="ECO:0000256" key="3">
    <source>
        <dbReference type="ARBA" id="ARBA00019083"/>
    </source>
</evidence>
<dbReference type="InterPro" id="IPR011011">
    <property type="entry name" value="Znf_FYVE_PHD"/>
</dbReference>
<sequence length="1110" mass="116362">MLGGVGRKRARSEDGDENGVTDENVHIGGGGVGAGMVGTIKRQKLASTVIPTSTSTSVLGRDLGASDDAALFPGPDIARITPKTPRTVQAMASAISGAFTYGERLLPRPFTSLLNERNNARTSLREDLDKIYDFPGNDSTEGNGDDEIVDVAAAAAATTPTTTTPQMVPGSDVEEHTLVGSASPTPDTPSKRQPTSAAKPATESATKSSATSAAKTTTPGGGDKKKKRRDVLEDLTIDGTDKLKNGLEGSLPRASRIRNTPKRYLDDGGDASIANNAGRGTRPRANSSATNGVAPATGSAEVAVIEASPVPAASSVDNEEAAAPSTTRKRSRSAVSTNTSAAAKTPKTPMKAPSSARKRAGSKVAAPDANGSMGTPASARRARATPATATEKPTPKRARGKTALHKDASKETAPTESQSKQATATMAAPATMTAEPVPDVVDDDSDGDVCAVCSKPDSEPPNEIVFCETCDLAVHQQCYNIPVIPEGDWFCKNCVRRQQQQRAPVRDNLAKAKEAAAQGASAAEATTEDEEQTALAELAAAAKAARDLAPDIANFEHHLSKMKRVLLGRCTGRHRVRLQGQDEAYNKVHQVVKQTVVAGEGNSMMVIGARGTGKTTMVESILGDLAADHGGAFHVVRLNGFIHTDDKLALREIWRQLGKEMAVEDDVVNKTNNYADTLASLLALLSHPSEIQAATIGTGGGGAEKDGEGGAAVPAVTSTAVVFIIDEFDLFATHARQTLLYNLFDIAQARKAPIAVLGLTTKIDVVESLEKRVKSRFSHRYVYLPLARSLPAFWDICRLGLDVDDENDNDGNSDNKKDKEADAMDVDEMEGHAEFLQWWKHMIDTAKDDGHFQDQLVFHYYSSKSVPAFWTTCLMPLAAVSSAAPRLRLPPVGEGALGGNLGAPSEGGVRRGVGRPPRSAGESAASAKSLGDVDTLPLAPPDSKLHLLAALSELELSLLISAARLDIVLSTDTVNFAMAYDEYVSLMSRQRVQASLAGSGLGVGTGAIHTPSGRGVGRPPGGSTTVVGGGARVWGRGVASRAWERLAALGLLIPAGLGASSRGRGRGSSAQVTSGLEGRSMWRTEVALEEIATAPGVRVGAVLGRWCKEI</sequence>
<dbReference type="SMART" id="SM00249">
    <property type="entry name" value="PHD"/>
    <property type="match status" value="1"/>
</dbReference>
<dbReference type="Gene3D" id="3.30.40.10">
    <property type="entry name" value="Zinc/RING finger domain, C3HC4 (zinc finger)"/>
    <property type="match status" value="1"/>
</dbReference>
<evidence type="ECO:0000256" key="4">
    <source>
        <dbReference type="ARBA" id="ARBA00022705"/>
    </source>
</evidence>
<evidence type="ECO:0000256" key="7">
    <source>
        <dbReference type="ARBA" id="ARBA00022833"/>
    </source>
</evidence>
<dbReference type="Pfam" id="PF13191">
    <property type="entry name" value="AAA_16"/>
    <property type="match status" value="1"/>
</dbReference>
<dbReference type="EMBL" id="CAWUHB010000042">
    <property type="protein sequence ID" value="CAK7228118.1"/>
    <property type="molecule type" value="Genomic_DNA"/>
</dbReference>
<evidence type="ECO:0000259" key="12">
    <source>
        <dbReference type="PROSITE" id="PS50016"/>
    </source>
</evidence>
<dbReference type="CDD" id="cd15492">
    <property type="entry name" value="PHD_BRPF_JADE_like"/>
    <property type="match status" value="1"/>
</dbReference>
<dbReference type="PROSITE" id="PS50016">
    <property type="entry name" value="ZF_PHD_2"/>
    <property type="match status" value="1"/>
</dbReference>
<keyword evidence="9" id="KW-0539">Nucleus</keyword>
<reference evidence="13 14" key="1">
    <citation type="submission" date="2024-01" db="EMBL/GenBank/DDBJ databases">
        <authorList>
            <person name="Allen C."/>
            <person name="Tagirdzhanova G."/>
        </authorList>
    </citation>
    <scope>NUCLEOTIDE SEQUENCE [LARGE SCALE GENOMIC DNA]</scope>
</reference>
<dbReference type="InterPro" id="IPR001965">
    <property type="entry name" value="Znf_PHD"/>
</dbReference>
<comment type="caution">
    <text evidence="13">The sequence shown here is derived from an EMBL/GenBank/DDBJ whole genome shotgun (WGS) entry which is preliminary data.</text>
</comment>
<dbReference type="Pfam" id="PF00628">
    <property type="entry name" value="PHD"/>
    <property type="match status" value="1"/>
</dbReference>
<comment type="subcellular location">
    <subcellularLocation>
        <location evidence="1">Nucleus</location>
    </subcellularLocation>
</comment>
<evidence type="ECO:0000256" key="6">
    <source>
        <dbReference type="ARBA" id="ARBA00022771"/>
    </source>
</evidence>
<dbReference type="Proteomes" id="UP001642405">
    <property type="component" value="Unassembled WGS sequence"/>
</dbReference>
<keyword evidence="14" id="KW-1185">Reference proteome</keyword>
<dbReference type="InterPro" id="IPR019786">
    <property type="entry name" value="Zinc_finger_PHD-type_CS"/>
</dbReference>
<protein>
    <recommendedName>
        <fullName evidence="3">Origin recognition complex subunit 4</fullName>
    </recommendedName>
</protein>
<feature type="region of interest" description="Disordered" evidence="11">
    <location>
        <begin position="899"/>
        <end position="933"/>
    </location>
</feature>
<dbReference type="SUPFAM" id="SSF52540">
    <property type="entry name" value="P-loop containing nucleoside triphosphate hydrolases"/>
    <property type="match status" value="1"/>
</dbReference>
<keyword evidence="5" id="KW-0479">Metal-binding</keyword>
<dbReference type="Gene3D" id="3.40.50.300">
    <property type="entry name" value="P-loop containing nucleotide triphosphate hydrolases"/>
    <property type="match status" value="1"/>
</dbReference>
<accession>A0ABP0C7X5</accession>
<keyword evidence="4" id="KW-0235">DNA replication</keyword>
<feature type="compositionally biased region" description="Basic residues" evidence="11">
    <location>
        <begin position="1"/>
        <end position="10"/>
    </location>
</feature>
<feature type="compositionally biased region" description="Low complexity" evidence="11">
    <location>
        <begin position="375"/>
        <end position="392"/>
    </location>
</feature>
<name>A0ABP0C7X5_9PEZI</name>
<evidence type="ECO:0000256" key="1">
    <source>
        <dbReference type="ARBA" id="ARBA00004123"/>
    </source>
</evidence>
<evidence type="ECO:0000256" key="2">
    <source>
        <dbReference type="ARBA" id="ARBA00005334"/>
    </source>
</evidence>
<keyword evidence="8" id="KW-0238">DNA-binding</keyword>
<feature type="compositionally biased region" description="Low complexity" evidence="11">
    <location>
        <begin position="194"/>
        <end position="218"/>
    </location>
</feature>
<feature type="compositionally biased region" description="Low complexity" evidence="11">
    <location>
        <begin position="336"/>
        <end position="355"/>
    </location>
</feature>
<dbReference type="InterPro" id="IPR041664">
    <property type="entry name" value="AAA_16"/>
</dbReference>
<dbReference type="InterPro" id="IPR003593">
    <property type="entry name" value="AAA+_ATPase"/>
</dbReference>
<keyword evidence="7" id="KW-0862">Zinc</keyword>
<proteinExistence type="inferred from homology"/>
<evidence type="ECO:0000313" key="14">
    <source>
        <dbReference type="Proteomes" id="UP001642405"/>
    </source>
</evidence>
<dbReference type="InterPro" id="IPR019787">
    <property type="entry name" value="Znf_PHD-finger"/>
</dbReference>
<feature type="compositionally biased region" description="Low complexity" evidence="11">
    <location>
        <begin position="422"/>
        <end position="431"/>
    </location>
</feature>
<comment type="similarity">
    <text evidence="2">Belongs to the ORC4 family.</text>
</comment>
<gene>
    <name evidence="13" type="primary">ORC4</name>
    <name evidence="13" type="ORF">SCUCBS95973_006772</name>
</gene>
<evidence type="ECO:0000256" key="9">
    <source>
        <dbReference type="ARBA" id="ARBA00023242"/>
    </source>
</evidence>
<evidence type="ECO:0000256" key="5">
    <source>
        <dbReference type="ARBA" id="ARBA00022723"/>
    </source>
</evidence>
<dbReference type="PANTHER" id="PTHR12087">
    <property type="entry name" value="ORIGIN RECOGNITION COMPLEX SUBUNIT 4"/>
    <property type="match status" value="1"/>
</dbReference>
<feature type="region of interest" description="Disordered" evidence="11">
    <location>
        <begin position="176"/>
        <end position="431"/>
    </location>
</feature>
<organism evidence="13 14">
    <name type="scientific">Sporothrix curviconia</name>
    <dbReference type="NCBI Taxonomy" id="1260050"/>
    <lineage>
        <taxon>Eukaryota</taxon>
        <taxon>Fungi</taxon>
        <taxon>Dikarya</taxon>
        <taxon>Ascomycota</taxon>
        <taxon>Pezizomycotina</taxon>
        <taxon>Sordariomycetes</taxon>
        <taxon>Sordariomycetidae</taxon>
        <taxon>Ophiostomatales</taxon>
        <taxon>Ophiostomataceae</taxon>
        <taxon>Sporothrix</taxon>
    </lineage>
</organism>
<evidence type="ECO:0000256" key="10">
    <source>
        <dbReference type="PROSITE-ProRule" id="PRU00146"/>
    </source>
</evidence>
<evidence type="ECO:0000256" key="11">
    <source>
        <dbReference type="SAM" id="MobiDB-lite"/>
    </source>
</evidence>
<dbReference type="PANTHER" id="PTHR12087:SF0">
    <property type="entry name" value="ORIGIN RECOGNITION COMPLEX SUBUNIT 4"/>
    <property type="match status" value="1"/>
</dbReference>
<dbReference type="InterPro" id="IPR016527">
    <property type="entry name" value="ORC4"/>
</dbReference>
<feature type="region of interest" description="Disordered" evidence="11">
    <location>
        <begin position="1"/>
        <end position="28"/>
    </location>
</feature>
<feature type="compositionally biased region" description="Polar residues" evidence="11">
    <location>
        <begin position="412"/>
        <end position="421"/>
    </location>
</feature>
<dbReference type="InterPro" id="IPR027417">
    <property type="entry name" value="P-loop_NTPase"/>
</dbReference>
<dbReference type="PROSITE" id="PS01359">
    <property type="entry name" value="ZF_PHD_1"/>
    <property type="match status" value="1"/>
</dbReference>
<dbReference type="SUPFAM" id="SSF57903">
    <property type="entry name" value="FYVE/PHD zinc finger"/>
    <property type="match status" value="1"/>
</dbReference>
<dbReference type="InterPro" id="IPR013083">
    <property type="entry name" value="Znf_RING/FYVE/PHD"/>
</dbReference>
<evidence type="ECO:0000256" key="8">
    <source>
        <dbReference type="ARBA" id="ARBA00023125"/>
    </source>
</evidence>